<keyword evidence="4" id="KW-0472">Membrane</keyword>
<dbReference type="InterPro" id="IPR039856">
    <property type="entry name" value="EMC2-like"/>
</dbReference>
<reference evidence="8" key="1">
    <citation type="submission" date="2025-08" db="UniProtKB">
        <authorList>
            <consortium name="RefSeq"/>
        </authorList>
    </citation>
    <scope>IDENTIFICATION</scope>
    <source>
        <tissue evidence="8">Total insect</tissue>
    </source>
</reference>
<name>A0A6P8ZZ94_THRPL</name>
<evidence type="ECO:0000256" key="5">
    <source>
        <dbReference type="SAM" id="MobiDB-lite"/>
    </source>
</evidence>
<keyword evidence="7" id="KW-1185">Reference proteome</keyword>
<dbReference type="FunCoup" id="A0A6P8ZZ94">
    <property type="interactions" value="932"/>
</dbReference>
<dbReference type="InParanoid" id="A0A6P8ZZ94"/>
<gene>
    <name evidence="8" type="primary">LOC117650886</name>
</gene>
<evidence type="ECO:0000256" key="3">
    <source>
        <dbReference type="ARBA" id="ARBA00022803"/>
    </source>
</evidence>
<dbReference type="Proteomes" id="UP000515158">
    <property type="component" value="Unplaced"/>
</dbReference>
<dbReference type="PANTHER" id="PTHR12760">
    <property type="entry name" value="TETRATRICOPEPTIDE REPEAT PROTEIN"/>
    <property type="match status" value="1"/>
</dbReference>
<evidence type="ECO:0000259" key="6">
    <source>
        <dbReference type="Pfam" id="PF22890"/>
    </source>
</evidence>
<comment type="subunit">
    <text evidence="4">Component of the ER membrane protein complex (EMC).</text>
</comment>
<accession>A0A6P8ZZ94</accession>
<organism evidence="8">
    <name type="scientific">Thrips palmi</name>
    <name type="common">Melon thrips</name>
    <dbReference type="NCBI Taxonomy" id="161013"/>
    <lineage>
        <taxon>Eukaryota</taxon>
        <taxon>Metazoa</taxon>
        <taxon>Ecdysozoa</taxon>
        <taxon>Arthropoda</taxon>
        <taxon>Hexapoda</taxon>
        <taxon>Insecta</taxon>
        <taxon>Pterygota</taxon>
        <taxon>Neoptera</taxon>
        <taxon>Paraneoptera</taxon>
        <taxon>Thysanoptera</taxon>
        <taxon>Terebrantia</taxon>
        <taxon>Thripoidea</taxon>
        <taxon>Thripidae</taxon>
        <taxon>Thrips</taxon>
    </lineage>
</organism>
<evidence type="ECO:0000256" key="2">
    <source>
        <dbReference type="ARBA" id="ARBA00022737"/>
    </source>
</evidence>
<dbReference type="OrthoDB" id="124397at2759"/>
<dbReference type="KEGG" id="tpal:117650886"/>
<dbReference type="InterPro" id="IPR055217">
    <property type="entry name" value="TPR_EMC2"/>
</dbReference>
<comment type="subcellular location">
    <subcellularLocation>
        <location evidence="4">Endoplasmic reticulum membrane</location>
        <topology evidence="4">Peripheral membrane protein</topology>
        <orientation evidence="4">Cytoplasmic side</orientation>
    </subcellularLocation>
</comment>
<keyword evidence="4" id="KW-0256">Endoplasmic reticulum</keyword>
<dbReference type="GO" id="GO:0072546">
    <property type="term" value="C:EMC complex"/>
    <property type="evidence" value="ECO:0007669"/>
    <property type="project" value="UniProtKB-UniRule"/>
</dbReference>
<feature type="compositionally biased region" description="Polar residues" evidence="5">
    <location>
        <begin position="17"/>
        <end position="28"/>
    </location>
</feature>
<dbReference type="RefSeq" id="XP_034250409.1">
    <property type="nucleotide sequence ID" value="XM_034394518.1"/>
</dbReference>
<dbReference type="InterPro" id="IPR011990">
    <property type="entry name" value="TPR-like_helical_dom_sf"/>
</dbReference>
<dbReference type="Gene3D" id="1.25.40.10">
    <property type="entry name" value="Tetratricopeptide repeat domain"/>
    <property type="match status" value="1"/>
</dbReference>
<feature type="region of interest" description="Disordered" evidence="5">
    <location>
        <begin position="17"/>
        <end position="47"/>
    </location>
</feature>
<proteinExistence type="inferred from homology"/>
<dbReference type="AlphaFoldDB" id="A0A6P8ZZ94"/>
<evidence type="ECO:0000256" key="1">
    <source>
        <dbReference type="ARBA" id="ARBA00010361"/>
    </source>
</evidence>
<keyword evidence="3" id="KW-0802">TPR repeat</keyword>
<keyword evidence="2" id="KW-0677">Repeat</keyword>
<sequence length="343" mass="38961">MYSLLVLPRGSAKQLLSPSRRYSAQKSTTSKRNRLTAGLTSTKTAQHTTATASARTLREARDQLRLWREENERRSLEVVDLWDTHLQSNIHKLGDERLLVWEQVCIAALDCNRIDVVDICLVSLANEFPSSMRVRKLQAMKLEALEKYDEALELLDQIIKRDETNAAPRKRRVAILKAKGKIVDAVKELNEYLKKFMSDQEAWQELCELYLLEQDYAKAAFCMEELVLHNPHNHLVHQRYADIKYTQGGLENIEVARAHYCLALKLNQNNMRALYGLLLAATNVSTMTKGLTAPKKKECSKLIAWASQQIRNRYEEAAGHSAEKELEALDSVLGALQISGLSA</sequence>
<dbReference type="FunFam" id="1.25.40.10:FF:000478">
    <property type="entry name" value="GG16802"/>
    <property type="match status" value="1"/>
</dbReference>
<comment type="similarity">
    <text evidence="1 4">Belongs to the EMC2 family.</text>
</comment>
<evidence type="ECO:0000313" key="8">
    <source>
        <dbReference type="RefSeq" id="XP_034250409.1"/>
    </source>
</evidence>
<comment type="function">
    <text evidence="4">Part of the endoplasmic reticulum membrane protein complex (EMC) that enables the energy-independent insertion into endoplasmic reticulum membranes of newly synthesized membrane proteins.</text>
</comment>
<dbReference type="Pfam" id="PF22890">
    <property type="entry name" value="TPR_EMC2"/>
    <property type="match status" value="1"/>
</dbReference>
<evidence type="ECO:0000313" key="7">
    <source>
        <dbReference type="Proteomes" id="UP000515158"/>
    </source>
</evidence>
<evidence type="ECO:0000256" key="4">
    <source>
        <dbReference type="RuleBase" id="RU367091"/>
    </source>
</evidence>
<dbReference type="SUPFAM" id="SSF48452">
    <property type="entry name" value="TPR-like"/>
    <property type="match status" value="1"/>
</dbReference>
<dbReference type="GeneID" id="117650886"/>
<protein>
    <recommendedName>
        <fullName evidence="4">ER membrane protein complex subunit 2</fullName>
    </recommendedName>
</protein>
<feature type="domain" description="EMC2 TPR-like" evidence="6">
    <location>
        <begin position="116"/>
        <end position="243"/>
    </location>
</feature>